<feature type="region of interest" description="Disordered" evidence="1">
    <location>
        <begin position="1"/>
        <end position="81"/>
    </location>
</feature>
<feature type="compositionally biased region" description="Polar residues" evidence="1">
    <location>
        <begin position="1"/>
        <end position="12"/>
    </location>
</feature>
<keyword evidence="3" id="KW-1185">Reference proteome</keyword>
<evidence type="ECO:0000313" key="2">
    <source>
        <dbReference type="EMBL" id="QEG09295.1"/>
    </source>
</evidence>
<reference evidence="3" key="1">
    <citation type="submission" date="2019-06" db="EMBL/GenBank/DDBJ databases">
        <title>The complete genome of Stenotrophomonas phage Pokken.</title>
        <authorList>
            <person name="Hayden A."/>
            <person name="Martinez N."/>
            <person name="Moreland R."/>
            <person name="Liu M."/>
            <person name="Gonzalez C.F."/>
            <person name="Ramsey J."/>
        </authorList>
    </citation>
    <scope>NUCLEOTIDE SEQUENCE [LARGE SCALE GENOMIC DNA]</scope>
</reference>
<accession>A0A5B9N915</accession>
<gene>
    <name evidence="2" type="ORF">CPT_Pokken_077</name>
</gene>
<dbReference type="Proteomes" id="UP000324257">
    <property type="component" value="Segment"/>
</dbReference>
<evidence type="ECO:0000313" key="3">
    <source>
        <dbReference type="Proteomes" id="UP000324257"/>
    </source>
</evidence>
<evidence type="ECO:0000256" key="1">
    <source>
        <dbReference type="SAM" id="MobiDB-lite"/>
    </source>
</evidence>
<protein>
    <submittedName>
        <fullName evidence="2">Uncharacterized protein</fullName>
    </submittedName>
</protein>
<feature type="compositionally biased region" description="Basic and acidic residues" evidence="1">
    <location>
        <begin position="18"/>
        <end position="28"/>
    </location>
</feature>
<dbReference type="EMBL" id="MN062186">
    <property type="protein sequence ID" value="QEG09295.1"/>
    <property type="molecule type" value="Genomic_DNA"/>
</dbReference>
<name>A0A5B9N915_9CAUD</name>
<feature type="compositionally biased region" description="Basic and acidic residues" evidence="1">
    <location>
        <begin position="57"/>
        <end position="69"/>
    </location>
</feature>
<organism evidence="2 3">
    <name type="scientific">Stenotrophomonas phage Pokken</name>
    <dbReference type="NCBI Taxonomy" id="2596674"/>
    <lineage>
        <taxon>Viruses</taxon>
        <taxon>Duplodnaviria</taxon>
        <taxon>Heunggongvirae</taxon>
        <taxon>Uroviricota</taxon>
        <taxon>Caudoviricetes</taxon>
        <taxon>Schitoviridae</taxon>
        <taxon>Pokkenvirus</taxon>
        <taxon>Pokkenvirus pokken</taxon>
    </lineage>
</organism>
<feature type="compositionally biased region" description="Polar residues" evidence="1">
    <location>
        <begin position="38"/>
        <end position="54"/>
    </location>
</feature>
<sequence length="208" mass="23396">MSEQQNTESQLDPTEMTPEQREQEEKAMLRSRLKTMGKNPSPNASVETLRQQLNDAMEGKSEEGAKAAPDKIPGAEPAQEKQLSLHEFLRKKAHKLRRVRITCHNPAKRDVPGEFITVGNNYMGVIKRFVPFGEQTDGGWHIEQALYDVLKTRQYVDIRTKTDKRTGRIEVITRLASEFGIEDLPDLTPQELKQLATAQIAAGTSDVG</sequence>
<proteinExistence type="predicted"/>